<sequence length="242" mass="26454">MAPISASSGEGFGGTWGIRQSGTGRWSIPGDKVVGWGGSKRFPRIFLVCQEIANSRCCSGKARDKQKVDDRLAMCKEKGRLEGFYVMLMPVWVGGSACLCQGVAGRGGKGDLKGGRMWIGRHWHHSMLSYLYPVNTQLLHPSPRQPFRTLTGSTCPSFSSSIRDRLCVAHRGKDDPMVLVRHSPPKSRYNPFGSSQKTSLHSRLVKEDSMATSGQQNRLRAPEHPQRSGQTGGESDVSGVLP</sequence>
<reference evidence="2" key="2">
    <citation type="submission" date="2023-05" db="EMBL/GenBank/DDBJ databases">
        <authorList>
            <consortium name="Lawrence Berkeley National Laboratory"/>
            <person name="Steindorff A."/>
            <person name="Hensen N."/>
            <person name="Bonometti L."/>
            <person name="Westerberg I."/>
            <person name="Brannstrom I.O."/>
            <person name="Guillou S."/>
            <person name="Cros-Aarteil S."/>
            <person name="Calhoun S."/>
            <person name="Haridas S."/>
            <person name="Kuo A."/>
            <person name="Mondo S."/>
            <person name="Pangilinan J."/>
            <person name="Riley R."/>
            <person name="Labutti K."/>
            <person name="Andreopoulos B."/>
            <person name="Lipzen A."/>
            <person name="Chen C."/>
            <person name="Yanf M."/>
            <person name="Daum C."/>
            <person name="Ng V."/>
            <person name="Clum A."/>
            <person name="Ohm R."/>
            <person name="Martin F."/>
            <person name="Silar P."/>
            <person name="Natvig D."/>
            <person name="Lalanne C."/>
            <person name="Gautier V."/>
            <person name="Ament-Velasquez S.L."/>
            <person name="Kruys A."/>
            <person name="Hutchinson M.I."/>
            <person name="Powell A.J."/>
            <person name="Barry K."/>
            <person name="Miller A.N."/>
            <person name="Grigoriev I.V."/>
            <person name="Debuchy R."/>
            <person name="Gladieux P."/>
            <person name="Thoren M.H."/>
            <person name="Johannesson H."/>
        </authorList>
    </citation>
    <scope>NUCLEOTIDE SEQUENCE</scope>
    <source>
        <strain evidence="2">PSN293</strain>
    </source>
</reference>
<evidence type="ECO:0000313" key="2">
    <source>
        <dbReference type="EMBL" id="KAK4210265.1"/>
    </source>
</evidence>
<protein>
    <submittedName>
        <fullName evidence="2">Uncharacterized protein</fullName>
    </submittedName>
</protein>
<accession>A0AAN7B6U8</accession>
<proteinExistence type="predicted"/>
<name>A0AAN7B6U8_9PEZI</name>
<evidence type="ECO:0000256" key="1">
    <source>
        <dbReference type="SAM" id="MobiDB-lite"/>
    </source>
</evidence>
<comment type="caution">
    <text evidence="2">The sequence shown here is derived from an EMBL/GenBank/DDBJ whole genome shotgun (WGS) entry which is preliminary data.</text>
</comment>
<gene>
    <name evidence="2" type="ORF">QBC37DRAFT_36476</name>
</gene>
<dbReference type="Proteomes" id="UP001301769">
    <property type="component" value="Unassembled WGS sequence"/>
</dbReference>
<dbReference type="AlphaFoldDB" id="A0AAN7B6U8"/>
<keyword evidence="3" id="KW-1185">Reference proteome</keyword>
<dbReference type="EMBL" id="MU858179">
    <property type="protein sequence ID" value="KAK4210265.1"/>
    <property type="molecule type" value="Genomic_DNA"/>
</dbReference>
<organism evidence="2 3">
    <name type="scientific">Rhypophila decipiens</name>
    <dbReference type="NCBI Taxonomy" id="261697"/>
    <lineage>
        <taxon>Eukaryota</taxon>
        <taxon>Fungi</taxon>
        <taxon>Dikarya</taxon>
        <taxon>Ascomycota</taxon>
        <taxon>Pezizomycotina</taxon>
        <taxon>Sordariomycetes</taxon>
        <taxon>Sordariomycetidae</taxon>
        <taxon>Sordariales</taxon>
        <taxon>Naviculisporaceae</taxon>
        <taxon>Rhypophila</taxon>
    </lineage>
</organism>
<reference evidence="2" key="1">
    <citation type="journal article" date="2023" name="Mol. Phylogenet. Evol.">
        <title>Genome-scale phylogeny and comparative genomics of the fungal order Sordariales.</title>
        <authorList>
            <person name="Hensen N."/>
            <person name="Bonometti L."/>
            <person name="Westerberg I."/>
            <person name="Brannstrom I.O."/>
            <person name="Guillou S."/>
            <person name="Cros-Aarteil S."/>
            <person name="Calhoun S."/>
            <person name="Haridas S."/>
            <person name="Kuo A."/>
            <person name="Mondo S."/>
            <person name="Pangilinan J."/>
            <person name="Riley R."/>
            <person name="LaButti K."/>
            <person name="Andreopoulos B."/>
            <person name="Lipzen A."/>
            <person name="Chen C."/>
            <person name="Yan M."/>
            <person name="Daum C."/>
            <person name="Ng V."/>
            <person name="Clum A."/>
            <person name="Steindorff A."/>
            <person name="Ohm R.A."/>
            <person name="Martin F."/>
            <person name="Silar P."/>
            <person name="Natvig D.O."/>
            <person name="Lalanne C."/>
            <person name="Gautier V."/>
            <person name="Ament-Velasquez S.L."/>
            <person name="Kruys A."/>
            <person name="Hutchinson M.I."/>
            <person name="Powell A.J."/>
            <person name="Barry K."/>
            <person name="Miller A.N."/>
            <person name="Grigoriev I.V."/>
            <person name="Debuchy R."/>
            <person name="Gladieux P."/>
            <person name="Hiltunen Thoren M."/>
            <person name="Johannesson H."/>
        </authorList>
    </citation>
    <scope>NUCLEOTIDE SEQUENCE</scope>
    <source>
        <strain evidence="2">PSN293</strain>
    </source>
</reference>
<feature type="region of interest" description="Disordered" evidence="1">
    <location>
        <begin position="1"/>
        <end position="24"/>
    </location>
</feature>
<evidence type="ECO:0000313" key="3">
    <source>
        <dbReference type="Proteomes" id="UP001301769"/>
    </source>
</evidence>
<feature type="compositionally biased region" description="Polar residues" evidence="1">
    <location>
        <begin position="192"/>
        <end position="201"/>
    </location>
</feature>
<feature type="region of interest" description="Disordered" evidence="1">
    <location>
        <begin position="177"/>
        <end position="242"/>
    </location>
</feature>